<evidence type="ECO:0000256" key="1">
    <source>
        <dbReference type="SAM" id="Phobius"/>
    </source>
</evidence>
<proteinExistence type="predicted"/>
<dbReference type="AlphaFoldDB" id="A0A2T0SXW4"/>
<feature type="transmembrane region" description="Helical" evidence="1">
    <location>
        <begin position="56"/>
        <end position="75"/>
    </location>
</feature>
<evidence type="ECO:0000313" key="2">
    <source>
        <dbReference type="EMBL" id="PRY38230.1"/>
    </source>
</evidence>
<gene>
    <name evidence="2" type="ORF">CLV43_109451</name>
</gene>
<comment type="caution">
    <text evidence="2">The sequence shown here is derived from an EMBL/GenBank/DDBJ whole genome shotgun (WGS) entry which is preliminary data.</text>
</comment>
<keyword evidence="3" id="KW-1185">Reference proteome</keyword>
<keyword evidence="1" id="KW-0472">Membrane</keyword>
<name>A0A2T0SXW4_9PSEU</name>
<feature type="transmembrane region" description="Helical" evidence="1">
    <location>
        <begin position="82"/>
        <end position="100"/>
    </location>
</feature>
<sequence length="152" mass="15298">MVSVMRVGCGVGALGLITTVAGSFLPWLRSGTVNRDSYEVLALRGWAGLSNGSGEVIRVAWVAMTPVAVVAVLLFTFGLRRFAAWIGILFGTITGTVAALVTVQGGNEGAMVGINPTGPAVALCGAVLAIAGAITVLTASTRTAIRTPGGTP</sequence>
<dbReference type="EMBL" id="PVTF01000009">
    <property type="protein sequence ID" value="PRY38230.1"/>
    <property type="molecule type" value="Genomic_DNA"/>
</dbReference>
<keyword evidence="1" id="KW-0812">Transmembrane</keyword>
<protein>
    <submittedName>
        <fullName evidence="2">Uncharacterized protein</fullName>
    </submittedName>
</protein>
<dbReference type="Proteomes" id="UP000239494">
    <property type="component" value="Unassembled WGS sequence"/>
</dbReference>
<accession>A0A2T0SXW4</accession>
<keyword evidence="1" id="KW-1133">Transmembrane helix</keyword>
<feature type="transmembrane region" description="Helical" evidence="1">
    <location>
        <begin position="120"/>
        <end position="139"/>
    </location>
</feature>
<reference evidence="2 3" key="1">
    <citation type="submission" date="2018-03" db="EMBL/GenBank/DDBJ databases">
        <title>Genomic Encyclopedia of Archaeal and Bacterial Type Strains, Phase II (KMG-II): from individual species to whole genera.</title>
        <authorList>
            <person name="Goeker M."/>
        </authorList>
    </citation>
    <scope>NUCLEOTIDE SEQUENCE [LARGE SCALE GENOMIC DNA]</scope>
    <source>
        <strain evidence="2 3">DSM 44720</strain>
    </source>
</reference>
<organism evidence="2 3">
    <name type="scientific">Umezawaea tangerina</name>
    <dbReference type="NCBI Taxonomy" id="84725"/>
    <lineage>
        <taxon>Bacteria</taxon>
        <taxon>Bacillati</taxon>
        <taxon>Actinomycetota</taxon>
        <taxon>Actinomycetes</taxon>
        <taxon>Pseudonocardiales</taxon>
        <taxon>Pseudonocardiaceae</taxon>
        <taxon>Umezawaea</taxon>
    </lineage>
</organism>
<evidence type="ECO:0000313" key="3">
    <source>
        <dbReference type="Proteomes" id="UP000239494"/>
    </source>
</evidence>